<feature type="compositionally biased region" description="Basic residues" evidence="5">
    <location>
        <begin position="350"/>
        <end position="362"/>
    </location>
</feature>
<dbReference type="OrthoDB" id="2190947at2759"/>
<feature type="region of interest" description="Disordered" evidence="5">
    <location>
        <begin position="331"/>
        <end position="362"/>
    </location>
</feature>
<name>A0A8E5HYC1_USTVR</name>
<evidence type="ECO:0000313" key="6">
    <source>
        <dbReference type="EMBL" id="QUC23914.1"/>
    </source>
</evidence>
<dbReference type="GO" id="GO:0006617">
    <property type="term" value="P:SRP-dependent cotranslational protein targeting to membrane, signal sequence recognition"/>
    <property type="evidence" value="ECO:0007669"/>
    <property type="project" value="TreeGrafter"/>
</dbReference>
<dbReference type="RefSeq" id="XP_043001587.1">
    <property type="nucleotide sequence ID" value="XM_043145652.1"/>
</dbReference>
<feature type="compositionally biased region" description="Pro residues" evidence="5">
    <location>
        <begin position="135"/>
        <end position="153"/>
    </location>
</feature>
<dbReference type="EMBL" id="CP072759">
    <property type="protein sequence ID" value="QUC23914.1"/>
    <property type="molecule type" value="Genomic_DNA"/>
</dbReference>
<keyword evidence="7" id="KW-1185">Reference proteome</keyword>
<evidence type="ECO:0000256" key="2">
    <source>
        <dbReference type="ARBA" id="ARBA00022490"/>
    </source>
</evidence>
<dbReference type="GO" id="GO:0008312">
    <property type="term" value="F:7S RNA binding"/>
    <property type="evidence" value="ECO:0007669"/>
    <property type="project" value="InterPro"/>
</dbReference>
<accession>A0A8E5HYC1</accession>
<comment type="subcellular location">
    <subcellularLocation>
        <location evidence="1">Cytoplasm</location>
    </subcellularLocation>
</comment>
<dbReference type="InterPro" id="IPR002778">
    <property type="entry name" value="Signal_recog_particle_SRP19"/>
</dbReference>
<keyword evidence="3" id="KW-0733">Signal recognition particle</keyword>
<dbReference type="KEGG" id="uvi:66068932"/>
<feature type="compositionally biased region" description="Gly residues" evidence="5">
    <location>
        <begin position="335"/>
        <end position="348"/>
    </location>
</feature>
<dbReference type="Gene3D" id="3.30.56.30">
    <property type="entry name" value="Signal recognition particle, SRP19-like subunit"/>
    <property type="match status" value="1"/>
</dbReference>
<gene>
    <name evidence="6" type="ORF">UV8b_08155</name>
</gene>
<keyword evidence="4" id="KW-0687">Ribonucleoprotein</keyword>
<dbReference type="AlphaFoldDB" id="A0A8E5HYC1"/>
<protein>
    <recommendedName>
        <fullName evidence="8">Signal recognition particle protein Sec65</fullName>
    </recommendedName>
</protein>
<dbReference type="InterPro" id="IPR036521">
    <property type="entry name" value="SRP19-like_sf"/>
</dbReference>
<dbReference type="GO" id="GO:0005786">
    <property type="term" value="C:signal recognition particle, endoplasmic reticulum targeting"/>
    <property type="evidence" value="ECO:0007669"/>
    <property type="project" value="UniProtKB-KW"/>
</dbReference>
<evidence type="ECO:0000256" key="3">
    <source>
        <dbReference type="ARBA" id="ARBA00023135"/>
    </source>
</evidence>
<sequence>MQTRCQDQVRRRFRHRFRHRFRRNFRRAPYSTSHAVGFQPPSAIRHPHRPKPRPPPSLHPTSSHLIPPHPTSSHPSLPAPQLSITMAHPRVEEVSDSDPDVPDIASLQDDTDFADSDIMRRVSAAQPPQQQLQPPRLPRPSPPPPPPPPPQHPQQPQQLPPHDADQYRSAQCLYPVYFDATRSRAQGRRVAAALAVANPLAHDIASACARLRLPTFFEPQKTHPKDWANPGRVRVALKPDAAVSKHRLYALVAKQLQKSPTTESSPGLRVRMKGLAEPPEGAAYPRPAVPRGWKMGEWLPYLSPALTGGGVSETLLRDMMKEMQMGGDPMAALMAGGGAASAEDGGGAATRRKKDKKGKGRA</sequence>
<reference evidence="6" key="1">
    <citation type="submission" date="2020-03" db="EMBL/GenBank/DDBJ databases">
        <title>A mixture of massive structural variations and highly conserved coding sequences in Ustilaginoidea virens genome.</title>
        <authorList>
            <person name="Zhang K."/>
            <person name="Zhao Z."/>
            <person name="Zhang Z."/>
            <person name="Li Y."/>
            <person name="Hsiang T."/>
            <person name="Sun W."/>
        </authorList>
    </citation>
    <scope>NUCLEOTIDE SEQUENCE</scope>
    <source>
        <strain evidence="6">UV-8b</strain>
    </source>
</reference>
<proteinExistence type="predicted"/>
<dbReference type="Proteomes" id="UP000027002">
    <property type="component" value="Chromosome 7"/>
</dbReference>
<organism evidence="6 7">
    <name type="scientific">Ustilaginoidea virens</name>
    <name type="common">Rice false smut fungus</name>
    <name type="synonym">Villosiclava virens</name>
    <dbReference type="NCBI Taxonomy" id="1159556"/>
    <lineage>
        <taxon>Eukaryota</taxon>
        <taxon>Fungi</taxon>
        <taxon>Dikarya</taxon>
        <taxon>Ascomycota</taxon>
        <taxon>Pezizomycotina</taxon>
        <taxon>Sordariomycetes</taxon>
        <taxon>Hypocreomycetidae</taxon>
        <taxon>Hypocreales</taxon>
        <taxon>Clavicipitaceae</taxon>
        <taxon>Ustilaginoidea</taxon>
    </lineage>
</organism>
<feature type="compositionally biased region" description="Low complexity" evidence="5">
    <location>
        <begin position="59"/>
        <end position="80"/>
    </location>
</feature>
<evidence type="ECO:0000313" key="7">
    <source>
        <dbReference type="Proteomes" id="UP000027002"/>
    </source>
</evidence>
<evidence type="ECO:0000256" key="1">
    <source>
        <dbReference type="ARBA" id="ARBA00004496"/>
    </source>
</evidence>
<dbReference type="FunFam" id="3.30.56.30:FF:000003">
    <property type="entry name" value="Signal recognition particle SEC65 subunit"/>
    <property type="match status" value="1"/>
</dbReference>
<dbReference type="SUPFAM" id="SSF69695">
    <property type="entry name" value="SRP19"/>
    <property type="match status" value="1"/>
</dbReference>
<evidence type="ECO:0008006" key="8">
    <source>
        <dbReference type="Google" id="ProtNLM"/>
    </source>
</evidence>
<dbReference type="PANTHER" id="PTHR17453">
    <property type="entry name" value="SIGNAL RECOGNITION PARTICLE 19 KD PROTEIN"/>
    <property type="match status" value="1"/>
</dbReference>
<feature type="region of interest" description="Disordered" evidence="5">
    <location>
        <begin position="24"/>
        <end position="164"/>
    </location>
</feature>
<keyword evidence="2" id="KW-0963">Cytoplasm</keyword>
<dbReference type="Pfam" id="PF01922">
    <property type="entry name" value="SRP19"/>
    <property type="match status" value="1"/>
</dbReference>
<evidence type="ECO:0000256" key="4">
    <source>
        <dbReference type="ARBA" id="ARBA00023274"/>
    </source>
</evidence>
<dbReference type="PANTHER" id="PTHR17453:SF0">
    <property type="entry name" value="SIGNAL RECOGNITION PARTICLE 19 KDA PROTEIN"/>
    <property type="match status" value="1"/>
</dbReference>
<evidence type="ECO:0000256" key="5">
    <source>
        <dbReference type="SAM" id="MobiDB-lite"/>
    </source>
</evidence>
<dbReference type="GeneID" id="66068932"/>